<dbReference type="Pfam" id="PF00413">
    <property type="entry name" value="Peptidase_M10"/>
    <property type="match status" value="1"/>
</dbReference>
<evidence type="ECO:0000256" key="18">
    <source>
        <dbReference type="PIRSR" id="PIRSR621190-5"/>
    </source>
</evidence>
<evidence type="ECO:0000313" key="21">
    <source>
        <dbReference type="EMBL" id="KAJ1113507.1"/>
    </source>
</evidence>
<evidence type="ECO:0000256" key="14">
    <source>
        <dbReference type="ARBA" id="ARBA00023157"/>
    </source>
</evidence>
<keyword evidence="15" id="KW-0325">Glycoprotein</keyword>
<feature type="binding site" evidence="17">
    <location>
        <position position="203"/>
    </location>
    <ligand>
        <name>Ca(2+)</name>
        <dbReference type="ChEBI" id="CHEBI:29108"/>
        <label>1</label>
    </ligand>
</feature>
<dbReference type="EMBL" id="JANPWB010000012">
    <property type="protein sequence ID" value="KAJ1113507.1"/>
    <property type="molecule type" value="Genomic_DNA"/>
</dbReference>
<keyword evidence="5" id="KW-0645">Protease</keyword>
<keyword evidence="22" id="KW-1185">Reference proteome</keyword>
<keyword evidence="14" id="KW-1015">Disulfide bond</keyword>
<evidence type="ECO:0000313" key="22">
    <source>
        <dbReference type="Proteomes" id="UP001066276"/>
    </source>
</evidence>
<dbReference type="InterPro" id="IPR033739">
    <property type="entry name" value="M10A_MMP"/>
</dbReference>
<comment type="subcellular location">
    <subcellularLocation>
        <location evidence="1">Secreted</location>
        <location evidence="1">Extracellular space</location>
        <location evidence="1">Extracellular matrix</location>
    </subcellularLocation>
</comment>
<feature type="binding site" evidence="17">
    <location>
        <position position="177"/>
    </location>
    <ligand>
        <name>Ca(2+)</name>
        <dbReference type="ChEBI" id="CHEBI:29108"/>
        <label>3</label>
    </ligand>
</feature>
<organism evidence="21 22">
    <name type="scientific">Pleurodeles waltl</name>
    <name type="common">Iberian ribbed newt</name>
    <dbReference type="NCBI Taxonomy" id="8319"/>
    <lineage>
        <taxon>Eukaryota</taxon>
        <taxon>Metazoa</taxon>
        <taxon>Chordata</taxon>
        <taxon>Craniata</taxon>
        <taxon>Vertebrata</taxon>
        <taxon>Euteleostomi</taxon>
        <taxon>Amphibia</taxon>
        <taxon>Batrachia</taxon>
        <taxon>Caudata</taxon>
        <taxon>Salamandroidea</taxon>
        <taxon>Salamandridae</taxon>
        <taxon>Pleurodelinae</taxon>
        <taxon>Pleurodeles</taxon>
    </lineage>
</organism>
<feature type="binding site" evidence="17">
    <location>
        <position position="185"/>
    </location>
    <ligand>
        <name>Zn(2+)</name>
        <dbReference type="ChEBI" id="CHEBI:29105"/>
        <label>1</label>
    </ligand>
</feature>
<keyword evidence="7 19" id="KW-0732">Signal</keyword>
<dbReference type="GO" id="GO:0005615">
    <property type="term" value="C:extracellular space"/>
    <property type="evidence" value="ECO:0007669"/>
    <property type="project" value="TreeGrafter"/>
</dbReference>
<feature type="active site" evidence="16">
    <location>
        <position position="221"/>
    </location>
</feature>
<dbReference type="SUPFAM" id="SSF47090">
    <property type="entry name" value="PGBD-like"/>
    <property type="match status" value="1"/>
</dbReference>
<dbReference type="GO" id="GO:0030198">
    <property type="term" value="P:extracellular matrix organization"/>
    <property type="evidence" value="ECO:0007669"/>
    <property type="project" value="TreeGrafter"/>
</dbReference>
<feature type="domain" description="Peptidase metallopeptidase" evidence="20">
    <location>
        <begin position="107"/>
        <end position="266"/>
    </location>
</feature>
<dbReference type="InterPro" id="IPR001818">
    <property type="entry name" value="Pept_M10_metallopeptidase"/>
</dbReference>
<gene>
    <name evidence="21" type="ORF">NDU88_001749</name>
</gene>
<evidence type="ECO:0000256" key="16">
    <source>
        <dbReference type="PIRSR" id="PIRSR621190-1"/>
    </source>
</evidence>
<feature type="binding site" evidence="17">
    <location>
        <position position="200"/>
    </location>
    <ligand>
        <name>Ca(2+)</name>
        <dbReference type="ChEBI" id="CHEBI:29108"/>
        <label>3</label>
    </ligand>
</feature>
<feature type="binding site" evidence="17">
    <location>
        <position position="172"/>
    </location>
    <ligand>
        <name>Zn(2+)</name>
        <dbReference type="ChEBI" id="CHEBI:29105"/>
        <label>1</label>
    </ligand>
</feature>
<evidence type="ECO:0000256" key="13">
    <source>
        <dbReference type="ARBA" id="ARBA00023145"/>
    </source>
</evidence>
<dbReference type="GO" id="GO:0031012">
    <property type="term" value="C:extracellular matrix"/>
    <property type="evidence" value="ECO:0007669"/>
    <property type="project" value="InterPro"/>
</dbReference>
<keyword evidence="12" id="KW-0177">Collagen degradation</keyword>
<dbReference type="PRINTS" id="PR00138">
    <property type="entry name" value="MATRIXIN"/>
</dbReference>
<evidence type="ECO:0000256" key="15">
    <source>
        <dbReference type="ARBA" id="ARBA00023180"/>
    </source>
</evidence>
<evidence type="ECO:0000256" key="6">
    <source>
        <dbReference type="ARBA" id="ARBA00022723"/>
    </source>
</evidence>
<keyword evidence="6 17" id="KW-0479">Metal-binding</keyword>
<dbReference type="FunFam" id="3.40.390.10:FF:000007">
    <property type="entry name" value="Collagenase 3"/>
    <property type="match status" value="1"/>
</dbReference>
<evidence type="ECO:0000256" key="4">
    <source>
        <dbReference type="ARBA" id="ARBA00022530"/>
    </source>
</evidence>
<dbReference type="InterPro" id="IPR021190">
    <property type="entry name" value="Pept_M10A"/>
</dbReference>
<dbReference type="Gene3D" id="3.40.390.10">
    <property type="entry name" value="Collagenase (Catalytic Domain)"/>
    <property type="match status" value="1"/>
</dbReference>
<keyword evidence="3" id="KW-0964">Secreted</keyword>
<feature type="binding site" evidence="17">
    <location>
        <position position="230"/>
    </location>
    <ligand>
        <name>Zn(2+)</name>
        <dbReference type="ChEBI" id="CHEBI:29105"/>
        <label>2</label>
        <note>catalytic</note>
    </ligand>
</feature>
<keyword evidence="8" id="KW-0378">Hydrolase</keyword>
<evidence type="ECO:0000256" key="12">
    <source>
        <dbReference type="ARBA" id="ARBA00023105"/>
    </source>
</evidence>
<dbReference type="InterPro" id="IPR021158">
    <property type="entry name" value="Pept_M10A_Zn_BS"/>
</dbReference>
<evidence type="ECO:0000256" key="19">
    <source>
        <dbReference type="SAM" id="SignalP"/>
    </source>
</evidence>
<dbReference type="InterPro" id="IPR006026">
    <property type="entry name" value="Peptidase_Metallo"/>
</dbReference>
<accession>A0AAV7NG21</accession>
<evidence type="ECO:0000256" key="17">
    <source>
        <dbReference type="PIRSR" id="PIRSR621190-2"/>
    </source>
</evidence>
<feature type="binding site" evidence="17">
    <location>
        <position position="224"/>
    </location>
    <ligand>
        <name>Zn(2+)</name>
        <dbReference type="ChEBI" id="CHEBI:29105"/>
        <label>2</label>
        <note>catalytic</note>
    </ligand>
</feature>
<keyword evidence="9 17" id="KW-0862">Zinc</keyword>
<comment type="cofactor">
    <cofactor evidence="17">
        <name>Zn(2+)</name>
        <dbReference type="ChEBI" id="CHEBI:29105"/>
    </cofactor>
    <text evidence="17">Binds 2 Zn(2+) ions per subunit.</text>
</comment>
<evidence type="ECO:0000256" key="5">
    <source>
        <dbReference type="ARBA" id="ARBA00022670"/>
    </source>
</evidence>
<evidence type="ECO:0000256" key="8">
    <source>
        <dbReference type="ARBA" id="ARBA00022801"/>
    </source>
</evidence>
<dbReference type="Pfam" id="PF01471">
    <property type="entry name" value="PG_binding_1"/>
    <property type="match status" value="1"/>
</dbReference>
<keyword evidence="10 17" id="KW-0106">Calcium</keyword>
<dbReference type="SMART" id="SM00235">
    <property type="entry name" value="ZnMc"/>
    <property type="match status" value="1"/>
</dbReference>
<evidence type="ECO:0000256" key="3">
    <source>
        <dbReference type="ARBA" id="ARBA00022525"/>
    </source>
</evidence>
<feature type="short sequence motif" description="Cysteine switch" evidence="18">
    <location>
        <begin position="92"/>
        <end position="99"/>
    </location>
</feature>
<feature type="binding site" evidence="17">
    <location>
        <position position="126"/>
    </location>
    <ligand>
        <name>Ca(2+)</name>
        <dbReference type="ChEBI" id="CHEBI:29108"/>
        <label>1</label>
    </ligand>
</feature>
<comment type="similarity">
    <text evidence="2">Belongs to the peptidase M10A family.</text>
</comment>
<evidence type="ECO:0000256" key="10">
    <source>
        <dbReference type="ARBA" id="ARBA00022837"/>
    </source>
</evidence>
<dbReference type="GO" id="GO:0030574">
    <property type="term" value="P:collagen catabolic process"/>
    <property type="evidence" value="ECO:0007669"/>
    <property type="project" value="UniProtKB-KW"/>
</dbReference>
<evidence type="ECO:0000256" key="7">
    <source>
        <dbReference type="ARBA" id="ARBA00022729"/>
    </source>
</evidence>
<name>A0AAV7NG21_PLEWA</name>
<keyword evidence="4" id="KW-0272">Extracellular matrix</keyword>
<comment type="caution">
    <text evidence="21">The sequence shown here is derived from an EMBL/GenBank/DDBJ whole genome shotgun (WGS) entry which is preliminary data.</text>
</comment>
<evidence type="ECO:0000256" key="2">
    <source>
        <dbReference type="ARBA" id="ARBA00010370"/>
    </source>
</evidence>
<reference evidence="21" key="1">
    <citation type="journal article" date="2022" name="bioRxiv">
        <title>Sequencing and chromosome-scale assembly of the giantPleurodeles waltlgenome.</title>
        <authorList>
            <person name="Brown T."/>
            <person name="Elewa A."/>
            <person name="Iarovenko S."/>
            <person name="Subramanian E."/>
            <person name="Araus A.J."/>
            <person name="Petzold A."/>
            <person name="Susuki M."/>
            <person name="Suzuki K.-i.T."/>
            <person name="Hayashi T."/>
            <person name="Toyoda A."/>
            <person name="Oliveira C."/>
            <person name="Osipova E."/>
            <person name="Leigh N.D."/>
            <person name="Simon A."/>
            <person name="Yun M.H."/>
        </authorList>
    </citation>
    <scope>NUCLEOTIDE SEQUENCE</scope>
    <source>
        <strain evidence="21">20211129_DDA</strain>
        <tissue evidence="21">Liver</tissue>
    </source>
</reference>
<feature type="binding site" evidence="17">
    <location>
        <position position="180"/>
    </location>
    <ligand>
        <name>Ca(2+)</name>
        <dbReference type="ChEBI" id="CHEBI:29108"/>
        <label>3</label>
    </ligand>
</feature>
<dbReference type="SUPFAM" id="SSF55486">
    <property type="entry name" value="Metalloproteases ('zincins'), catalytic domain"/>
    <property type="match status" value="1"/>
</dbReference>
<feature type="binding site" description="in inhibited form" evidence="17">
    <location>
        <position position="94"/>
    </location>
    <ligand>
        <name>Zn(2+)</name>
        <dbReference type="ChEBI" id="CHEBI:29105"/>
        <label>2</label>
        <note>catalytic</note>
    </ligand>
</feature>
<feature type="binding site" evidence="17">
    <location>
        <position position="220"/>
    </location>
    <ligand>
        <name>Zn(2+)</name>
        <dbReference type="ChEBI" id="CHEBI:29105"/>
        <label>2</label>
        <note>catalytic</note>
    </ligand>
</feature>
<feature type="binding site" evidence="17">
    <location>
        <position position="198"/>
    </location>
    <ligand>
        <name>Zn(2+)</name>
        <dbReference type="ChEBI" id="CHEBI:29105"/>
        <label>1</label>
    </ligand>
</feature>
<dbReference type="InterPro" id="IPR036365">
    <property type="entry name" value="PGBD-like_sf"/>
</dbReference>
<dbReference type="Proteomes" id="UP001066276">
    <property type="component" value="Chromosome 8"/>
</dbReference>
<dbReference type="AlphaFoldDB" id="A0AAV7NG21"/>
<sequence>MMKLALAFLLWSIARGFPVPSSSTIQPASFTASDLHLAKNYLKNFYQSPLKWGVQKRSTDPLTPELREMQSFFGLVATGHLDSETVNLMRQPRCGVPDVAEYNLFPRNLRWPTVNLTYRLVNYTPDLPHAVVELAMQEAFKVWADVTNLEFIQIESGVADIMISFGSLEHGDFFPFDGPSGILAHAFPPGQYIGGDAHFDEDETWTNTTTGYNLFAVAAHEFGHVLGLDHSNNPEALMYPVYSFSGSTDFSLSDDDVEGIQALYGN</sequence>
<feature type="signal peptide" evidence="19">
    <location>
        <begin position="1"/>
        <end position="16"/>
    </location>
</feature>
<dbReference type="InterPro" id="IPR002477">
    <property type="entry name" value="Peptidoglycan-bd-like"/>
</dbReference>
<feature type="chain" id="PRO_5043574674" description="Peptidase metallopeptidase domain-containing protein" evidence="19">
    <location>
        <begin position="17"/>
        <end position="266"/>
    </location>
</feature>
<dbReference type="GO" id="GO:0008270">
    <property type="term" value="F:zinc ion binding"/>
    <property type="evidence" value="ECO:0007669"/>
    <property type="project" value="InterPro"/>
</dbReference>
<protein>
    <recommendedName>
        <fullName evidence="20">Peptidase metallopeptidase domain-containing protein</fullName>
    </recommendedName>
</protein>
<keyword evidence="11" id="KW-0482">Metalloprotease</keyword>
<dbReference type="PROSITE" id="PS00546">
    <property type="entry name" value="CYSTEINE_SWITCH"/>
    <property type="match status" value="1"/>
</dbReference>
<feature type="binding site" evidence="17">
    <location>
        <position position="170"/>
    </location>
    <ligand>
        <name>Zn(2+)</name>
        <dbReference type="ChEBI" id="CHEBI:29105"/>
        <label>1</label>
    </ligand>
</feature>
<evidence type="ECO:0000256" key="9">
    <source>
        <dbReference type="ARBA" id="ARBA00022833"/>
    </source>
</evidence>
<comment type="cofactor">
    <cofactor evidence="17">
        <name>Ca(2+)</name>
        <dbReference type="ChEBI" id="CHEBI:29108"/>
    </cofactor>
    <text evidence="17">Can bind about 5 Ca(2+) ions per subunit.</text>
</comment>
<dbReference type="InterPro" id="IPR024079">
    <property type="entry name" value="MetalloPept_cat_dom_sf"/>
</dbReference>
<feature type="binding site" evidence="17">
    <location>
        <position position="203"/>
    </location>
    <ligand>
        <name>Ca(2+)</name>
        <dbReference type="ChEBI" id="CHEBI:29108"/>
        <label>3</label>
    </ligand>
</feature>
<feature type="binding site" evidence="17">
    <location>
        <position position="196"/>
    </location>
    <ligand>
        <name>Ca(2+)</name>
        <dbReference type="ChEBI" id="CHEBI:29108"/>
        <label>2</label>
    </ligand>
</feature>
<dbReference type="GO" id="GO:0006508">
    <property type="term" value="P:proteolysis"/>
    <property type="evidence" value="ECO:0007669"/>
    <property type="project" value="UniProtKB-KW"/>
</dbReference>
<feature type="binding site" evidence="17">
    <location>
        <position position="160"/>
    </location>
    <ligand>
        <name>Ca(2+)</name>
        <dbReference type="ChEBI" id="CHEBI:29108"/>
        <label>2</label>
    </ligand>
</feature>
<dbReference type="PANTHER" id="PTHR10201:SF165">
    <property type="entry name" value="COLLAGENASE 3"/>
    <property type="match status" value="1"/>
</dbReference>
<dbReference type="CDD" id="cd04278">
    <property type="entry name" value="ZnMc_MMP"/>
    <property type="match status" value="1"/>
</dbReference>
<dbReference type="PANTHER" id="PTHR10201">
    <property type="entry name" value="MATRIX METALLOPROTEINASE"/>
    <property type="match status" value="1"/>
</dbReference>
<keyword evidence="13" id="KW-0865">Zymogen</keyword>
<proteinExistence type="inferred from homology"/>
<evidence type="ECO:0000259" key="20">
    <source>
        <dbReference type="SMART" id="SM00235"/>
    </source>
</evidence>
<evidence type="ECO:0000256" key="1">
    <source>
        <dbReference type="ARBA" id="ARBA00004498"/>
    </source>
</evidence>
<dbReference type="GO" id="GO:0004222">
    <property type="term" value="F:metalloendopeptidase activity"/>
    <property type="evidence" value="ECO:0007669"/>
    <property type="project" value="InterPro"/>
</dbReference>
<evidence type="ECO:0000256" key="11">
    <source>
        <dbReference type="ARBA" id="ARBA00023049"/>
    </source>
</evidence>
<feature type="binding site" evidence="17">
    <location>
        <position position="178"/>
    </location>
    <ligand>
        <name>Ca(2+)</name>
        <dbReference type="ChEBI" id="CHEBI:29108"/>
        <label>3</label>
    </ligand>
</feature>
<feature type="binding site" evidence="17">
    <location>
        <position position="238"/>
    </location>
    <ligand>
        <name>Zn(2+)</name>
        <dbReference type="ChEBI" id="CHEBI:29105"/>
        <label>2</label>
        <note>catalytic</note>
    </ligand>
</feature>
<feature type="binding site" evidence="17">
    <location>
        <position position="194"/>
    </location>
    <ligand>
        <name>Ca(2+)</name>
        <dbReference type="ChEBI" id="CHEBI:29108"/>
        <label>2</label>
    </ligand>
</feature>